<reference evidence="2" key="1">
    <citation type="submission" date="2020-09" db="EMBL/GenBank/DDBJ databases">
        <authorList>
            <person name="Kikuchi T."/>
        </authorList>
    </citation>
    <scope>NUCLEOTIDE SEQUENCE</scope>
    <source>
        <strain evidence="2">Ka4C1</strain>
    </source>
</reference>
<dbReference type="SMR" id="A0A7I8X4S3"/>
<dbReference type="AlphaFoldDB" id="A0A7I8X4S3"/>
<keyword evidence="1" id="KW-1133">Transmembrane helix</keyword>
<gene>
    <name evidence="2" type="ORF">BXYJ_LOCUS13807</name>
</gene>
<evidence type="ECO:0000256" key="1">
    <source>
        <dbReference type="SAM" id="Phobius"/>
    </source>
</evidence>
<accession>A0A7I8X4S3</accession>
<keyword evidence="1" id="KW-0472">Membrane</keyword>
<feature type="transmembrane region" description="Helical" evidence="1">
    <location>
        <begin position="161"/>
        <end position="186"/>
    </location>
</feature>
<protein>
    <submittedName>
        <fullName evidence="2">(pine wood nematode) hypothetical protein</fullName>
    </submittedName>
</protein>
<comment type="caution">
    <text evidence="2">The sequence shown here is derived from an EMBL/GenBank/DDBJ whole genome shotgun (WGS) entry which is preliminary data.</text>
</comment>
<keyword evidence="3" id="KW-1185">Reference proteome</keyword>
<dbReference type="OrthoDB" id="5862640at2759"/>
<organism evidence="2 3">
    <name type="scientific">Bursaphelenchus xylophilus</name>
    <name type="common">Pinewood nematode worm</name>
    <name type="synonym">Aphelenchoides xylophilus</name>
    <dbReference type="NCBI Taxonomy" id="6326"/>
    <lineage>
        <taxon>Eukaryota</taxon>
        <taxon>Metazoa</taxon>
        <taxon>Ecdysozoa</taxon>
        <taxon>Nematoda</taxon>
        <taxon>Chromadorea</taxon>
        <taxon>Rhabditida</taxon>
        <taxon>Tylenchina</taxon>
        <taxon>Tylenchomorpha</taxon>
        <taxon>Aphelenchoidea</taxon>
        <taxon>Aphelenchoididae</taxon>
        <taxon>Bursaphelenchus</taxon>
    </lineage>
</organism>
<proteinExistence type="predicted"/>
<evidence type="ECO:0000313" key="2">
    <source>
        <dbReference type="EMBL" id="CAD5233716.1"/>
    </source>
</evidence>
<dbReference type="Proteomes" id="UP000582659">
    <property type="component" value="Unassembled WGS sequence"/>
</dbReference>
<feature type="transmembrane region" description="Helical" evidence="1">
    <location>
        <begin position="117"/>
        <end position="140"/>
    </location>
</feature>
<feature type="transmembrane region" description="Helical" evidence="1">
    <location>
        <begin position="192"/>
        <end position="215"/>
    </location>
</feature>
<evidence type="ECO:0000313" key="3">
    <source>
        <dbReference type="Proteomes" id="UP000659654"/>
    </source>
</evidence>
<feature type="transmembrane region" description="Helical" evidence="1">
    <location>
        <begin position="20"/>
        <end position="47"/>
    </location>
</feature>
<dbReference type="EMBL" id="CAJFCV020000006">
    <property type="protein sequence ID" value="CAG9129049.1"/>
    <property type="molecule type" value="Genomic_DNA"/>
</dbReference>
<sequence length="260" mass="28932">MDWLTTTTVATAFHSTSSQTYFMCALYVVLGSVSILANALNLSFYLVRSDLRRQYRYLIAVDFGEIINGVSYIVTGIGRGRALLLILWAALTAYNNYEETSDQHCAIIGSTSNEFAIFHFLFLILAYVVSFTSLVVVYCVQRRNRNIKKVKRNSGPRIQTYIVLTGLDVILVTIPGVTMLGAKFGWWTPNDIIISLTYSTTGLLSLVHIGFNLVFQKNFKSRVLGCYRRVVISKGDETTHAVGAAPATILQVSRTTSKTI</sequence>
<dbReference type="Proteomes" id="UP000659654">
    <property type="component" value="Unassembled WGS sequence"/>
</dbReference>
<keyword evidence="1" id="KW-0812">Transmembrane</keyword>
<dbReference type="EMBL" id="CAJFDI010000006">
    <property type="protein sequence ID" value="CAD5233716.1"/>
    <property type="molecule type" value="Genomic_DNA"/>
</dbReference>
<name>A0A7I8X4S3_BURXY</name>